<dbReference type="AlphaFoldDB" id="A0A9D2I219"/>
<organism evidence="1 2">
    <name type="scientific">Candidatus Jeotgalibaca merdavium</name>
    <dbReference type="NCBI Taxonomy" id="2838627"/>
    <lineage>
        <taxon>Bacteria</taxon>
        <taxon>Bacillati</taxon>
        <taxon>Bacillota</taxon>
        <taxon>Bacilli</taxon>
        <taxon>Lactobacillales</taxon>
        <taxon>Carnobacteriaceae</taxon>
        <taxon>Jeotgalibaca</taxon>
    </lineage>
</organism>
<name>A0A9D2I219_9LACT</name>
<comment type="caution">
    <text evidence="1">The sequence shown here is derived from an EMBL/GenBank/DDBJ whole genome shotgun (WGS) entry which is preliminary data.</text>
</comment>
<dbReference type="EMBL" id="DWYW01000200">
    <property type="protein sequence ID" value="HJA90880.1"/>
    <property type="molecule type" value="Genomic_DNA"/>
</dbReference>
<evidence type="ECO:0000313" key="2">
    <source>
        <dbReference type="Proteomes" id="UP000886856"/>
    </source>
</evidence>
<sequence length="118" mass="13796">MSKAKRKYSKRTEIRVKSLLQCPICGATSTLRVVWGNKFTKCRACHTRLFNHSATEKFGVADDRGFYYHINTVFVSKEGDDDFNSLDLLKEMEVNRNVQRIARSIGKRRTFEIRSRIF</sequence>
<reference evidence="1" key="1">
    <citation type="journal article" date="2021" name="PeerJ">
        <title>Extensive microbial diversity within the chicken gut microbiome revealed by metagenomics and culture.</title>
        <authorList>
            <person name="Gilroy R."/>
            <person name="Ravi A."/>
            <person name="Getino M."/>
            <person name="Pursley I."/>
            <person name="Horton D.L."/>
            <person name="Alikhan N.F."/>
            <person name="Baker D."/>
            <person name="Gharbi K."/>
            <person name="Hall N."/>
            <person name="Watson M."/>
            <person name="Adriaenssens E.M."/>
            <person name="Foster-Nyarko E."/>
            <person name="Jarju S."/>
            <person name="Secka A."/>
            <person name="Antonio M."/>
            <person name="Oren A."/>
            <person name="Chaudhuri R.R."/>
            <person name="La Ragione R."/>
            <person name="Hildebrand F."/>
            <person name="Pallen M.J."/>
        </authorList>
    </citation>
    <scope>NUCLEOTIDE SEQUENCE</scope>
    <source>
        <strain evidence="1">CHK171-505</strain>
    </source>
</reference>
<reference evidence="1" key="2">
    <citation type="submission" date="2021-04" db="EMBL/GenBank/DDBJ databases">
        <authorList>
            <person name="Gilroy R."/>
        </authorList>
    </citation>
    <scope>NUCLEOTIDE SEQUENCE</scope>
    <source>
        <strain evidence="1">CHK171-505</strain>
    </source>
</reference>
<evidence type="ECO:0000313" key="1">
    <source>
        <dbReference type="EMBL" id="HJA90880.1"/>
    </source>
</evidence>
<protein>
    <submittedName>
        <fullName evidence="1">Uncharacterized protein</fullName>
    </submittedName>
</protein>
<proteinExistence type="predicted"/>
<dbReference type="Proteomes" id="UP000886856">
    <property type="component" value="Unassembled WGS sequence"/>
</dbReference>
<gene>
    <name evidence="1" type="ORF">H9948_08840</name>
</gene>
<accession>A0A9D2I219</accession>